<keyword evidence="2" id="KW-0472">Membrane</keyword>
<accession>A0A433RQ20</accession>
<dbReference type="RefSeq" id="WP_126991834.1">
    <property type="nucleotide sequence ID" value="NZ_JTFC01000042.1"/>
</dbReference>
<keyword evidence="2" id="KW-0812">Transmembrane</keyword>
<keyword evidence="5" id="KW-1185">Reference proteome</keyword>
<feature type="transmembrane region" description="Helical" evidence="2">
    <location>
        <begin position="169"/>
        <end position="187"/>
    </location>
</feature>
<evidence type="ECO:0000313" key="4">
    <source>
        <dbReference type="EMBL" id="RUS52496.1"/>
    </source>
</evidence>
<evidence type="ECO:0000256" key="1">
    <source>
        <dbReference type="ARBA" id="ARBA00010792"/>
    </source>
</evidence>
<feature type="transmembrane region" description="Helical" evidence="2">
    <location>
        <begin position="12"/>
        <end position="31"/>
    </location>
</feature>
<dbReference type="PANTHER" id="PTHR42709:SF9">
    <property type="entry name" value="ALKALINE PHOSPHATASE LIKE PROTEIN"/>
    <property type="match status" value="1"/>
</dbReference>
<organism evidence="4 5">
    <name type="scientific">Candidatus Kurthia intestinigallinarum</name>
    <dbReference type="NCBI Taxonomy" id="1562256"/>
    <lineage>
        <taxon>Bacteria</taxon>
        <taxon>Bacillati</taxon>
        <taxon>Bacillota</taxon>
        <taxon>Bacilli</taxon>
        <taxon>Bacillales</taxon>
        <taxon>Caryophanaceae</taxon>
        <taxon>Kurthia</taxon>
    </lineage>
</organism>
<feature type="domain" description="VTT" evidence="3">
    <location>
        <begin position="32"/>
        <end position="157"/>
    </location>
</feature>
<dbReference type="InterPro" id="IPR032816">
    <property type="entry name" value="VTT_dom"/>
</dbReference>
<dbReference type="AlphaFoldDB" id="A0A433RQ20"/>
<comment type="similarity">
    <text evidence="1">Belongs to the DedA family.</text>
</comment>
<dbReference type="OrthoDB" id="9782291at2"/>
<feature type="transmembrane region" description="Helical" evidence="2">
    <location>
        <begin position="51"/>
        <end position="73"/>
    </location>
</feature>
<dbReference type="GO" id="GO:0005886">
    <property type="term" value="C:plasma membrane"/>
    <property type="evidence" value="ECO:0007669"/>
    <property type="project" value="TreeGrafter"/>
</dbReference>
<keyword evidence="2" id="KW-1133">Transmembrane helix</keyword>
<dbReference type="PANTHER" id="PTHR42709">
    <property type="entry name" value="ALKALINE PHOSPHATASE LIKE PROTEIN"/>
    <property type="match status" value="1"/>
</dbReference>
<evidence type="ECO:0000256" key="2">
    <source>
        <dbReference type="SAM" id="Phobius"/>
    </source>
</evidence>
<feature type="transmembrane region" description="Helical" evidence="2">
    <location>
        <begin position="134"/>
        <end position="157"/>
    </location>
</feature>
<evidence type="ECO:0000313" key="5">
    <source>
        <dbReference type="Proteomes" id="UP000288623"/>
    </source>
</evidence>
<sequence>MDTSHVLSLVESYGPLIIFVCLFFGVVGIPAPEETLVVIIGILIHQHTLPALPTILSAFFGVFIGFLSSYAVGRYAGAPVFNKVTKLMKMSDFKVQAFKEKYEANYKKALLIGLFIPGARQINPYLAGISKIPFIPYVIVSLIGTTIWVVPFMMLGYATANVVTIRYEYLPFIGIFIGLAFILFFFIKHKRKQVQSKK</sequence>
<dbReference type="EMBL" id="JTFC01000042">
    <property type="protein sequence ID" value="RUS52496.1"/>
    <property type="molecule type" value="Genomic_DNA"/>
</dbReference>
<reference evidence="4 5" key="1">
    <citation type="submission" date="2014-11" db="EMBL/GenBank/DDBJ databases">
        <title>Genome sequence and analysis of novel Kurthia sp.</title>
        <authorList>
            <person name="Lawson J.N."/>
            <person name="Gonzalez J.E."/>
            <person name="Rinauldi L."/>
            <person name="Xuan Z."/>
            <person name="Firman A."/>
            <person name="Shaddox L."/>
            <person name="Trudeau A."/>
            <person name="Shah S."/>
            <person name="Reiman D."/>
        </authorList>
    </citation>
    <scope>NUCLEOTIDE SEQUENCE [LARGE SCALE GENOMIC DNA]</scope>
    <source>
        <strain evidence="4 5">3B1D</strain>
    </source>
</reference>
<dbReference type="Proteomes" id="UP000288623">
    <property type="component" value="Unassembled WGS sequence"/>
</dbReference>
<dbReference type="InterPro" id="IPR051311">
    <property type="entry name" value="DedA_domain"/>
</dbReference>
<gene>
    <name evidence="4" type="ORF">QI30_17205</name>
</gene>
<proteinExistence type="inferred from homology"/>
<evidence type="ECO:0000259" key="3">
    <source>
        <dbReference type="Pfam" id="PF09335"/>
    </source>
</evidence>
<protein>
    <recommendedName>
        <fullName evidence="3">VTT domain-containing protein</fullName>
    </recommendedName>
</protein>
<comment type="caution">
    <text evidence="4">The sequence shown here is derived from an EMBL/GenBank/DDBJ whole genome shotgun (WGS) entry which is preliminary data.</text>
</comment>
<name>A0A433RQ20_9BACL</name>
<dbReference type="Pfam" id="PF09335">
    <property type="entry name" value="VTT_dom"/>
    <property type="match status" value="1"/>
</dbReference>